<dbReference type="Ensembl" id="ENSOTST00005139427.1">
    <property type="protein sequence ID" value="ENSOTSP00005148088.1"/>
    <property type="gene ID" value="ENSOTSG00005077248.1"/>
</dbReference>
<evidence type="ECO:0000313" key="1">
    <source>
        <dbReference type="Ensembl" id="ENSOTSP00005148088.1"/>
    </source>
</evidence>
<organism evidence="1 2">
    <name type="scientific">Oncorhynchus tshawytscha</name>
    <name type="common">Chinook salmon</name>
    <name type="synonym">Salmo tshawytscha</name>
    <dbReference type="NCBI Taxonomy" id="74940"/>
    <lineage>
        <taxon>Eukaryota</taxon>
        <taxon>Metazoa</taxon>
        <taxon>Chordata</taxon>
        <taxon>Craniata</taxon>
        <taxon>Vertebrata</taxon>
        <taxon>Euteleostomi</taxon>
        <taxon>Actinopterygii</taxon>
        <taxon>Neopterygii</taxon>
        <taxon>Teleostei</taxon>
        <taxon>Protacanthopterygii</taxon>
        <taxon>Salmoniformes</taxon>
        <taxon>Salmonidae</taxon>
        <taxon>Salmoninae</taxon>
        <taxon>Oncorhynchus</taxon>
    </lineage>
</organism>
<reference evidence="1" key="2">
    <citation type="submission" date="2025-08" db="UniProtKB">
        <authorList>
            <consortium name="Ensembl"/>
        </authorList>
    </citation>
    <scope>IDENTIFICATION</scope>
</reference>
<proteinExistence type="predicted"/>
<evidence type="ECO:0000313" key="2">
    <source>
        <dbReference type="Proteomes" id="UP000694402"/>
    </source>
</evidence>
<accession>A0AAZ3S4Q2</accession>
<reference evidence="1" key="3">
    <citation type="submission" date="2025-09" db="UniProtKB">
        <authorList>
            <consortium name="Ensembl"/>
        </authorList>
    </citation>
    <scope>IDENTIFICATION</scope>
</reference>
<reference evidence="2" key="1">
    <citation type="journal article" date="2018" name="PLoS ONE">
        <title>Chinook salmon (Oncorhynchus tshawytscha) genome and transcriptome.</title>
        <authorList>
            <person name="Christensen K.A."/>
            <person name="Leong J.S."/>
            <person name="Sakhrani D."/>
            <person name="Biagi C.A."/>
            <person name="Minkley D.R."/>
            <person name="Withler R.E."/>
            <person name="Rondeau E.B."/>
            <person name="Koop B.F."/>
            <person name="Devlin R.H."/>
        </authorList>
    </citation>
    <scope>NUCLEOTIDE SEQUENCE [LARGE SCALE GENOMIC DNA]</scope>
</reference>
<sequence length="170" mass="18318">KLCSIGIKCGEWCGNPGKHSPHHYTNTTAASGGLVRCLFLKLDTNVLVFWLNCALGPPTPLSILVRARLRCSVKGVVHSVVRDLQFLSNLVSPGVMVRFAFIVDGMSVTPRPVLWSGIDLEVEGPSWPGAVCHSIIGLSLLSLQAISTLCVTGKTSSSLMWYPSCRLILT</sequence>
<keyword evidence="2" id="KW-1185">Reference proteome</keyword>
<dbReference type="Proteomes" id="UP000694402">
    <property type="component" value="Unassembled WGS sequence"/>
</dbReference>
<name>A0AAZ3S4Q2_ONCTS</name>
<dbReference type="GeneTree" id="ENSGT01110000267419"/>
<protein>
    <submittedName>
        <fullName evidence="1">Uncharacterized protein</fullName>
    </submittedName>
</protein>
<dbReference type="AlphaFoldDB" id="A0AAZ3S4Q2"/>